<gene>
    <name evidence="3" type="ORF">P3T76_015137</name>
</gene>
<evidence type="ECO:0000256" key="1">
    <source>
        <dbReference type="ARBA" id="ARBA00023125"/>
    </source>
</evidence>
<reference evidence="3" key="1">
    <citation type="submission" date="2023-08" db="EMBL/GenBank/DDBJ databases">
        <title>Reference Genome Resource for the Citrus Pathogen Phytophthora citrophthora.</title>
        <authorList>
            <person name="Moller H."/>
            <person name="Coetzee B."/>
            <person name="Rose L.J."/>
            <person name="Van Niekerk J.M."/>
        </authorList>
    </citation>
    <scope>NUCLEOTIDE SEQUENCE</scope>
    <source>
        <strain evidence="3">STE-U-9442</strain>
    </source>
</reference>
<dbReference type="GO" id="GO:0003677">
    <property type="term" value="F:DNA binding"/>
    <property type="evidence" value="ECO:0007669"/>
    <property type="project" value="UniProtKB-KW"/>
</dbReference>
<comment type="caution">
    <text evidence="3">The sequence shown here is derived from an EMBL/GenBank/DDBJ whole genome shotgun (WGS) entry which is preliminary data.</text>
</comment>
<sequence length="123" mass="14212">MGRKQKHVGNLTFEQKKKVYIWHDDHPSMTQTELAEKAKKKFVLDKQPGQATISGLLKNTHRYKNAKDEDQQSRRTRKVVYPELDEALANWILCCQTRGIMLDGNIVKAKGARMLDKMGGSWR</sequence>
<dbReference type="EMBL" id="JASMQC010000049">
    <property type="protein sequence ID" value="KAK1929385.1"/>
    <property type="molecule type" value="Genomic_DNA"/>
</dbReference>
<evidence type="ECO:0000259" key="2">
    <source>
        <dbReference type="PROSITE" id="PS51253"/>
    </source>
</evidence>
<dbReference type="SUPFAM" id="SSF46689">
    <property type="entry name" value="Homeodomain-like"/>
    <property type="match status" value="1"/>
</dbReference>
<evidence type="ECO:0000313" key="4">
    <source>
        <dbReference type="Proteomes" id="UP001259832"/>
    </source>
</evidence>
<proteinExistence type="predicted"/>
<dbReference type="PROSITE" id="PS51253">
    <property type="entry name" value="HTH_CENPB"/>
    <property type="match status" value="1"/>
</dbReference>
<dbReference type="Gene3D" id="1.10.10.60">
    <property type="entry name" value="Homeodomain-like"/>
    <property type="match status" value="2"/>
</dbReference>
<feature type="domain" description="HTH CENPB-type" evidence="2">
    <location>
        <begin position="72"/>
        <end position="123"/>
    </location>
</feature>
<dbReference type="InterPro" id="IPR006600">
    <property type="entry name" value="HTH_CenpB_DNA-bd_dom"/>
</dbReference>
<protein>
    <submittedName>
        <fullName evidence="3">Protein PDC2</fullName>
    </submittedName>
</protein>
<dbReference type="Proteomes" id="UP001259832">
    <property type="component" value="Unassembled WGS sequence"/>
</dbReference>
<keyword evidence="1" id="KW-0238">DNA-binding</keyword>
<accession>A0AAD9G042</accession>
<dbReference type="AlphaFoldDB" id="A0AAD9G042"/>
<keyword evidence="4" id="KW-1185">Reference proteome</keyword>
<evidence type="ECO:0000313" key="3">
    <source>
        <dbReference type="EMBL" id="KAK1929385.1"/>
    </source>
</evidence>
<name>A0AAD9G042_9STRA</name>
<organism evidence="3 4">
    <name type="scientific">Phytophthora citrophthora</name>
    <dbReference type="NCBI Taxonomy" id="4793"/>
    <lineage>
        <taxon>Eukaryota</taxon>
        <taxon>Sar</taxon>
        <taxon>Stramenopiles</taxon>
        <taxon>Oomycota</taxon>
        <taxon>Peronosporomycetes</taxon>
        <taxon>Peronosporales</taxon>
        <taxon>Peronosporaceae</taxon>
        <taxon>Phytophthora</taxon>
    </lineage>
</organism>
<dbReference type="InterPro" id="IPR009057">
    <property type="entry name" value="Homeodomain-like_sf"/>
</dbReference>